<dbReference type="EMBL" id="SGXA01000005">
    <property type="protein sequence ID" value="RZS65488.1"/>
    <property type="molecule type" value="Genomic_DNA"/>
</dbReference>
<dbReference type="Gene3D" id="1.10.10.10">
    <property type="entry name" value="Winged helix-like DNA-binding domain superfamily/Winged helix DNA-binding domain"/>
    <property type="match status" value="1"/>
</dbReference>
<dbReference type="AlphaFoldDB" id="A0A4Q7MEN5"/>
<reference evidence="7 8" key="1">
    <citation type="submission" date="2019-02" db="EMBL/GenBank/DDBJ databases">
        <title>Genomic Encyclopedia of Type Strains, Phase IV (KMG-IV): sequencing the most valuable type-strain genomes for metagenomic binning, comparative biology and taxonomic classification.</title>
        <authorList>
            <person name="Goeker M."/>
        </authorList>
    </citation>
    <scope>NUCLEOTIDE SEQUENCE [LARGE SCALE GENOMIC DNA]</scope>
    <source>
        <strain evidence="7 8">DSM 18116</strain>
    </source>
</reference>
<feature type="domain" description="RNA polymerase sigma-70 region 2" evidence="5">
    <location>
        <begin position="28"/>
        <end position="92"/>
    </location>
</feature>
<dbReference type="InterPro" id="IPR007627">
    <property type="entry name" value="RNA_pol_sigma70_r2"/>
</dbReference>
<dbReference type="InterPro" id="IPR036388">
    <property type="entry name" value="WH-like_DNA-bd_sf"/>
</dbReference>
<evidence type="ECO:0000259" key="6">
    <source>
        <dbReference type="Pfam" id="PF08281"/>
    </source>
</evidence>
<dbReference type="InterPro" id="IPR013324">
    <property type="entry name" value="RNA_pol_sigma_r3/r4-like"/>
</dbReference>
<keyword evidence="4" id="KW-0804">Transcription</keyword>
<dbReference type="NCBIfam" id="TIGR02937">
    <property type="entry name" value="sigma70-ECF"/>
    <property type="match status" value="1"/>
</dbReference>
<dbReference type="InterPro" id="IPR039425">
    <property type="entry name" value="RNA_pol_sigma-70-like"/>
</dbReference>
<dbReference type="Proteomes" id="UP000293874">
    <property type="component" value="Unassembled WGS sequence"/>
</dbReference>
<protein>
    <submittedName>
        <fullName evidence="7">RNA polymerase sigma-70 factor (ECF subfamily)</fullName>
    </submittedName>
</protein>
<dbReference type="SUPFAM" id="SSF88946">
    <property type="entry name" value="Sigma2 domain of RNA polymerase sigma factors"/>
    <property type="match status" value="1"/>
</dbReference>
<dbReference type="PANTHER" id="PTHR43133">
    <property type="entry name" value="RNA POLYMERASE ECF-TYPE SIGMA FACTO"/>
    <property type="match status" value="1"/>
</dbReference>
<evidence type="ECO:0000256" key="1">
    <source>
        <dbReference type="ARBA" id="ARBA00010641"/>
    </source>
</evidence>
<evidence type="ECO:0000313" key="7">
    <source>
        <dbReference type="EMBL" id="RZS65488.1"/>
    </source>
</evidence>
<sequence>MDGGPFNNEEELIRRLNAGESEAYCNVYQQFYPIVFILAKKYVGEELAPDITAEVFIRLWNQTKHFESLRHLRSSIQITTRNLSIDHLRLRKTEDKHYEQLKKLEEQETTDSYQQELIRARVYGLILEEIDKLPEYLRDVFRLAYVEGLNNEQIGERLNLKDATVRTKKSQALDMLRKKLSGLEFALLLAVISPHYFN</sequence>
<name>A0A4Q7MEN5_9BACT</name>
<gene>
    <name evidence="7" type="ORF">EV199_5661</name>
</gene>
<dbReference type="OrthoDB" id="656273at2"/>
<dbReference type="PANTHER" id="PTHR43133:SF46">
    <property type="entry name" value="RNA POLYMERASE SIGMA-70 FACTOR ECF SUBFAMILY"/>
    <property type="match status" value="1"/>
</dbReference>
<comment type="similarity">
    <text evidence="1">Belongs to the sigma-70 factor family. ECF subfamily.</text>
</comment>
<dbReference type="Pfam" id="PF08281">
    <property type="entry name" value="Sigma70_r4_2"/>
    <property type="match status" value="1"/>
</dbReference>
<dbReference type="InterPro" id="IPR013249">
    <property type="entry name" value="RNA_pol_sigma70_r4_t2"/>
</dbReference>
<evidence type="ECO:0000259" key="5">
    <source>
        <dbReference type="Pfam" id="PF04542"/>
    </source>
</evidence>
<evidence type="ECO:0000313" key="8">
    <source>
        <dbReference type="Proteomes" id="UP000293874"/>
    </source>
</evidence>
<dbReference type="CDD" id="cd06171">
    <property type="entry name" value="Sigma70_r4"/>
    <property type="match status" value="1"/>
</dbReference>
<dbReference type="RefSeq" id="WP_158644153.1">
    <property type="nucleotide sequence ID" value="NZ_CP042431.1"/>
</dbReference>
<comment type="caution">
    <text evidence="7">The sequence shown here is derived from an EMBL/GenBank/DDBJ whole genome shotgun (WGS) entry which is preliminary data.</text>
</comment>
<organism evidence="7 8">
    <name type="scientific">Pseudobacter ginsenosidimutans</name>
    <dbReference type="NCBI Taxonomy" id="661488"/>
    <lineage>
        <taxon>Bacteria</taxon>
        <taxon>Pseudomonadati</taxon>
        <taxon>Bacteroidota</taxon>
        <taxon>Chitinophagia</taxon>
        <taxon>Chitinophagales</taxon>
        <taxon>Chitinophagaceae</taxon>
        <taxon>Pseudobacter</taxon>
    </lineage>
</organism>
<feature type="domain" description="RNA polymerase sigma factor 70 region 4 type 2" evidence="6">
    <location>
        <begin position="125"/>
        <end position="174"/>
    </location>
</feature>
<keyword evidence="2" id="KW-0805">Transcription regulation</keyword>
<proteinExistence type="inferred from homology"/>
<keyword evidence="8" id="KW-1185">Reference proteome</keyword>
<dbReference type="Pfam" id="PF04542">
    <property type="entry name" value="Sigma70_r2"/>
    <property type="match status" value="1"/>
</dbReference>
<dbReference type="GO" id="GO:0016987">
    <property type="term" value="F:sigma factor activity"/>
    <property type="evidence" value="ECO:0007669"/>
    <property type="project" value="UniProtKB-KW"/>
</dbReference>
<dbReference type="InterPro" id="IPR014284">
    <property type="entry name" value="RNA_pol_sigma-70_dom"/>
</dbReference>
<dbReference type="GO" id="GO:0006352">
    <property type="term" value="P:DNA-templated transcription initiation"/>
    <property type="evidence" value="ECO:0007669"/>
    <property type="project" value="InterPro"/>
</dbReference>
<dbReference type="SUPFAM" id="SSF88659">
    <property type="entry name" value="Sigma3 and sigma4 domains of RNA polymerase sigma factors"/>
    <property type="match status" value="1"/>
</dbReference>
<dbReference type="Gene3D" id="1.10.1740.10">
    <property type="match status" value="1"/>
</dbReference>
<keyword evidence="3" id="KW-0731">Sigma factor</keyword>
<accession>A0A4Q7MEN5</accession>
<dbReference type="GO" id="GO:0003677">
    <property type="term" value="F:DNA binding"/>
    <property type="evidence" value="ECO:0007669"/>
    <property type="project" value="InterPro"/>
</dbReference>
<evidence type="ECO:0000256" key="4">
    <source>
        <dbReference type="ARBA" id="ARBA00023163"/>
    </source>
</evidence>
<dbReference type="InterPro" id="IPR013325">
    <property type="entry name" value="RNA_pol_sigma_r2"/>
</dbReference>
<evidence type="ECO:0000256" key="3">
    <source>
        <dbReference type="ARBA" id="ARBA00023082"/>
    </source>
</evidence>
<evidence type="ECO:0000256" key="2">
    <source>
        <dbReference type="ARBA" id="ARBA00023015"/>
    </source>
</evidence>